<dbReference type="STRING" id="1051891.A0A0C3KFX0"/>
<dbReference type="PANTHER" id="PTHR47966:SF51">
    <property type="entry name" value="BETA-SITE APP-CLEAVING ENZYME, ISOFORM A-RELATED"/>
    <property type="match status" value="1"/>
</dbReference>
<keyword evidence="4" id="KW-0378">Hydrolase</keyword>
<keyword evidence="4" id="KW-0645">Protease</keyword>
<dbReference type="Pfam" id="PF00026">
    <property type="entry name" value="Asp"/>
    <property type="match status" value="1"/>
</dbReference>
<dbReference type="InterPro" id="IPR033121">
    <property type="entry name" value="PEPTIDASE_A1"/>
</dbReference>
<proteinExistence type="inferred from homology"/>
<evidence type="ECO:0000256" key="2">
    <source>
        <dbReference type="ARBA" id="ARBA00022750"/>
    </source>
</evidence>
<keyword evidence="2 4" id="KW-0064">Aspartyl protease</keyword>
<comment type="similarity">
    <text evidence="1 4">Belongs to the peptidase A1 family.</text>
</comment>
<dbReference type="OrthoDB" id="15189at2759"/>
<protein>
    <recommendedName>
        <fullName evidence="5">Peptidase A1 domain-containing protein</fullName>
    </recommendedName>
</protein>
<feature type="active site" evidence="3">
    <location>
        <position position="239"/>
    </location>
</feature>
<accession>A0A0C3KFX0</accession>
<reference evidence="7" key="2">
    <citation type="submission" date="2015-01" db="EMBL/GenBank/DDBJ databases">
        <title>Evolutionary Origins and Diversification of the Mycorrhizal Mutualists.</title>
        <authorList>
            <consortium name="DOE Joint Genome Institute"/>
            <consortium name="Mycorrhizal Genomics Consortium"/>
            <person name="Kohler A."/>
            <person name="Kuo A."/>
            <person name="Nagy L.G."/>
            <person name="Floudas D."/>
            <person name="Copeland A."/>
            <person name="Barry K.W."/>
            <person name="Cichocki N."/>
            <person name="Veneault-Fourrey C."/>
            <person name="LaButti K."/>
            <person name="Lindquist E.A."/>
            <person name="Lipzen A."/>
            <person name="Lundell T."/>
            <person name="Morin E."/>
            <person name="Murat C."/>
            <person name="Riley R."/>
            <person name="Ohm R."/>
            <person name="Sun H."/>
            <person name="Tunlid A."/>
            <person name="Henrissat B."/>
            <person name="Grigoriev I.V."/>
            <person name="Hibbett D.S."/>
            <person name="Martin F."/>
        </authorList>
    </citation>
    <scope>NUCLEOTIDE SEQUENCE [LARGE SCALE GENOMIC DNA]</scope>
    <source>
        <strain evidence="7">MUT 4182</strain>
    </source>
</reference>
<feature type="active site" evidence="3">
    <location>
        <position position="39"/>
    </location>
</feature>
<dbReference type="Proteomes" id="UP000054248">
    <property type="component" value="Unassembled WGS sequence"/>
</dbReference>
<dbReference type="InterPro" id="IPR021109">
    <property type="entry name" value="Peptidase_aspartic_dom_sf"/>
</dbReference>
<dbReference type="PROSITE" id="PS51767">
    <property type="entry name" value="PEPTIDASE_A1"/>
    <property type="match status" value="1"/>
</dbReference>
<reference evidence="6 7" key="1">
    <citation type="submission" date="2014-04" db="EMBL/GenBank/DDBJ databases">
        <authorList>
            <consortium name="DOE Joint Genome Institute"/>
            <person name="Kuo A."/>
            <person name="Girlanda M."/>
            <person name="Perotto S."/>
            <person name="Kohler A."/>
            <person name="Nagy L.G."/>
            <person name="Floudas D."/>
            <person name="Copeland A."/>
            <person name="Barry K.W."/>
            <person name="Cichocki N."/>
            <person name="Veneault-Fourrey C."/>
            <person name="LaButti K."/>
            <person name="Lindquist E.A."/>
            <person name="Lipzen A."/>
            <person name="Lundell T."/>
            <person name="Morin E."/>
            <person name="Murat C."/>
            <person name="Sun H."/>
            <person name="Tunlid A."/>
            <person name="Henrissat B."/>
            <person name="Grigoriev I.V."/>
            <person name="Hibbett D.S."/>
            <person name="Martin F."/>
            <person name="Nordberg H.P."/>
            <person name="Cantor M.N."/>
            <person name="Hua S.X."/>
        </authorList>
    </citation>
    <scope>NUCLEOTIDE SEQUENCE [LARGE SCALE GENOMIC DNA]</scope>
    <source>
        <strain evidence="6 7">MUT 4182</strain>
    </source>
</reference>
<keyword evidence="7" id="KW-1185">Reference proteome</keyword>
<dbReference type="Gene3D" id="2.40.70.10">
    <property type="entry name" value="Acid Proteases"/>
    <property type="match status" value="2"/>
</dbReference>
<dbReference type="InterPro" id="IPR001969">
    <property type="entry name" value="Aspartic_peptidase_AS"/>
</dbReference>
<dbReference type="GO" id="GO:0004190">
    <property type="term" value="F:aspartic-type endopeptidase activity"/>
    <property type="evidence" value="ECO:0007669"/>
    <property type="project" value="UniProtKB-KW"/>
</dbReference>
<dbReference type="PRINTS" id="PR00792">
    <property type="entry name" value="PEPSIN"/>
</dbReference>
<feature type="domain" description="Peptidase A1" evidence="5">
    <location>
        <begin position="21"/>
        <end position="351"/>
    </location>
</feature>
<evidence type="ECO:0000256" key="4">
    <source>
        <dbReference type="RuleBase" id="RU000454"/>
    </source>
</evidence>
<dbReference type="InterPro" id="IPR001461">
    <property type="entry name" value="Aspartic_peptidase_A1"/>
</dbReference>
<evidence type="ECO:0000256" key="3">
    <source>
        <dbReference type="PIRSR" id="PIRSR601461-1"/>
    </source>
</evidence>
<dbReference type="SUPFAM" id="SSF50630">
    <property type="entry name" value="Acid proteases"/>
    <property type="match status" value="1"/>
</dbReference>
<evidence type="ECO:0000256" key="1">
    <source>
        <dbReference type="ARBA" id="ARBA00007447"/>
    </source>
</evidence>
<dbReference type="HOGENOM" id="CLU_013253_1_0_1"/>
<dbReference type="GO" id="GO:0006508">
    <property type="term" value="P:proteolysis"/>
    <property type="evidence" value="ECO:0007669"/>
    <property type="project" value="UniProtKB-KW"/>
</dbReference>
<dbReference type="InterPro" id="IPR034164">
    <property type="entry name" value="Pepsin-like_dom"/>
</dbReference>
<gene>
    <name evidence="6" type="ORF">M407DRAFT_29995</name>
</gene>
<evidence type="ECO:0000313" key="7">
    <source>
        <dbReference type="Proteomes" id="UP000054248"/>
    </source>
</evidence>
<evidence type="ECO:0000259" key="5">
    <source>
        <dbReference type="PROSITE" id="PS51767"/>
    </source>
</evidence>
<dbReference type="PROSITE" id="PS00141">
    <property type="entry name" value="ASP_PROTEASE"/>
    <property type="match status" value="1"/>
</dbReference>
<dbReference type="AlphaFoldDB" id="A0A0C3KFX0"/>
<sequence length="354" mass="37206">MFVSPTLKRGKAFGDRLANMIIRPPKFGTPPQKTNVDFDTGSSDLVVPMSNCRGGCTGPLINSSKSTTFKGTRTFFSIKYQDESGANGTVATDAVTVAGLTVAKQAFGAVNVEFGGFSGPNAGLLGLGFPDNAVSNSKPFFTNLVESGGLASNLFSFFMSRGGVDGSELCLGCVNSEKFSGDIEYHSIDPSATGGVQLYWNIPSSGLSYERPGSTVTPATSLNATSITARATSFSAVIDSGTSLIYVSTAVADELYRQIPGSSRAPKSVGDGFYMFPCKSPIGTVSFNFGGKRYAINPRDFNLGAVARGSPNCMGGILGEDLGDDLAIVGDEFMKNWYSVFDYDRLAVGFAKAK</sequence>
<name>A0A0C3KFX0_9AGAM</name>
<organism evidence="6 7">
    <name type="scientific">Tulasnella calospora MUT 4182</name>
    <dbReference type="NCBI Taxonomy" id="1051891"/>
    <lineage>
        <taxon>Eukaryota</taxon>
        <taxon>Fungi</taxon>
        <taxon>Dikarya</taxon>
        <taxon>Basidiomycota</taxon>
        <taxon>Agaricomycotina</taxon>
        <taxon>Agaricomycetes</taxon>
        <taxon>Cantharellales</taxon>
        <taxon>Tulasnellaceae</taxon>
        <taxon>Tulasnella</taxon>
    </lineage>
</organism>
<evidence type="ECO:0000313" key="6">
    <source>
        <dbReference type="EMBL" id="KIO20363.1"/>
    </source>
</evidence>
<dbReference type="CDD" id="cd05471">
    <property type="entry name" value="pepsin_like"/>
    <property type="match status" value="1"/>
</dbReference>
<dbReference type="EMBL" id="KN823177">
    <property type="protein sequence ID" value="KIO20363.1"/>
    <property type="molecule type" value="Genomic_DNA"/>
</dbReference>
<dbReference type="PANTHER" id="PTHR47966">
    <property type="entry name" value="BETA-SITE APP-CLEAVING ENZYME, ISOFORM A-RELATED"/>
    <property type="match status" value="1"/>
</dbReference>